<feature type="domain" description="CheW-like" evidence="1">
    <location>
        <begin position="61"/>
        <end position="205"/>
    </location>
</feature>
<dbReference type="InterPro" id="IPR039315">
    <property type="entry name" value="CheW"/>
</dbReference>
<evidence type="ECO:0000259" key="1">
    <source>
        <dbReference type="PROSITE" id="PS50851"/>
    </source>
</evidence>
<proteinExistence type="predicted"/>
<dbReference type="InterPro" id="IPR002545">
    <property type="entry name" value="CheW-lke_dom"/>
</dbReference>
<dbReference type="GO" id="GO:0006935">
    <property type="term" value="P:chemotaxis"/>
    <property type="evidence" value="ECO:0007669"/>
    <property type="project" value="InterPro"/>
</dbReference>
<dbReference type="PROSITE" id="PS50851">
    <property type="entry name" value="CHEW"/>
    <property type="match status" value="1"/>
</dbReference>
<dbReference type="RefSeq" id="WP_183356297.1">
    <property type="nucleotide sequence ID" value="NZ_BLXX01000015.1"/>
</dbReference>
<dbReference type="Proteomes" id="UP000556026">
    <property type="component" value="Unassembled WGS sequence"/>
</dbReference>
<reference evidence="3" key="1">
    <citation type="submission" date="2020-06" db="EMBL/GenBank/DDBJ databases">
        <title>Draft genomic sequence of Geomonas sp. Red330.</title>
        <authorList>
            <person name="Itoh H."/>
            <person name="Zhenxing X."/>
            <person name="Ushijima N."/>
            <person name="Masuda Y."/>
            <person name="Shiratori Y."/>
            <person name="Senoo K."/>
        </authorList>
    </citation>
    <scope>NUCLEOTIDE SEQUENCE [LARGE SCALE GENOMIC DNA]</scope>
    <source>
        <strain evidence="3">Red330</strain>
    </source>
</reference>
<dbReference type="AlphaFoldDB" id="A0A6V8MP73"/>
<dbReference type="GO" id="GO:0007165">
    <property type="term" value="P:signal transduction"/>
    <property type="evidence" value="ECO:0007669"/>
    <property type="project" value="InterPro"/>
</dbReference>
<dbReference type="SMART" id="SM00260">
    <property type="entry name" value="CheW"/>
    <property type="match status" value="1"/>
</dbReference>
<dbReference type="Pfam" id="PF01584">
    <property type="entry name" value="CheW"/>
    <property type="match status" value="1"/>
</dbReference>
<name>A0A6V8MP73_9BACT</name>
<sequence length="205" mass="22234">MASGNPQQPGQPLDWPALLERQRLLACELSGQEDPGEVQGVLEARAAELAVPPPEPRSGRYLDCLEFVLSGERYALELRYLIQTLPLTDFTPLFCTPPFVLGLTILRGRIISIIDLRRFFELPLVGLADLNRVMVVGNGAMEVGILADSIVGVGSVPVAELQPAPAAFTGLREEFLSGVTAERLAVLDLGKILADRRIVVHEEVG</sequence>
<dbReference type="Gene3D" id="2.30.30.40">
    <property type="entry name" value="SH3 Domains"/>
    <property type="match status" value="1"/>
</dbReference>
<dbReference type="InterPro" id="IPR036061">
    <property type="entry name" value="CheW-like_dom_sf"/>
</dbReference>
<dbReference type="PANTHER" id="PTHR22617">
    <property type="entry name" value="CHEMOTAXIS SENSOR HISTIDINE KINASE-RELATED"/>
    <property type="match status" value="1"/>
</dbReference>
<dbReference type="SUPFAM" id="SSF50341">
    <property type="entry name" value="CheW-like"/>
    <property type="match status" value="1"/>
</dbReference>
<comment type="caution">
    <text evidence="2">The sequence shown here is derived from an EMBL/GenBank/DDBJ whole genome shotgun (WGS) entry which is preliminary data.</text>
</comment>
<gene>
    <name evidence="2" type="ORF">GMST_38280</name>
</gene>
<organism evidence="2 3">
    <name type="scientific">Geomonas silvestris</name>
    <dbReference type="NCBI Taxonomy" id="2740184"/>
    <lineage>
        <taxon>Bacteria</taxon>
        <taxon>Pseudomonadati</taxon>
        <taxon>Thermodesulfobacteriota</taxon>
        <taxon>Desulfuromonadia</taxon>
        <taxon>Geobacterales</taxon>
        <taxon>Geobacteraceae</taxon>
        <taxon>Geomonas</taxon>
    </lineage>
</organism>
<protein>
    <recommendedName>
        <fullName evidence="1">CheW-like domain-containing protein</fullName>
    </recommendedName>
</protein>
<dbReference type="PANTHER" id="PTHR22617:SF43">
    <property type="entry name" value="PROTEIN PILI"/>
    <property type="match status" value="1"/>
</dbReference>
<evidence type="ECO:0000313" key="2">
    <source>
        <dbReference type="EMBL" id="GFO61503.1"/>
    </source>
</evidence>
<accession>A0A6V8MP73</accession>
<evidence type="ECO:0000313" key="3">
    <source>
        <dbReference type="Proteomes" id="UP000556026"/>
    </source>
</evidence>
<keyword evidence="3" id="KW-1185">Reference proteome</keyword>
<dbReference type="GO" id="GO:0005829">
    <property type="term" value="C:cytosol"/>
    <property type="evidence" value="ECO:0007669"/>
    <property type="project" value="TreeGrafter"/>
</dbReference>
<dbReference type="Gene3D" id="2.40.50.180">
    <property type="entry name" value="CheA-289, Domain 4"/>
    <property type="match status" value="1"/>
</dbReference>
<dbReference type="EMBL" id="BLXX01000015">
    <property type="protein sequence ID" value="GFO61503.1"/>
    <property type="molecule type" value="Genomic_DNA"/>
</dbReference>